<feature type="compositionally biased region" description="Basic and acidic residues" evidence="4">
    <location>
        <begin position="15"/>
        <end position="24"/>
    </location>
</feature>
<gene>
    <name evidence="6" type="ORF">INT45_001169</name>
</gene>
<dbReference type="GO" id="GO:0005634">
    <property type="term" value="C:nucleus"/>
    <property type="evidence" value="ECO:0007669"/>
    <property type="project" value="UniProtKB-SubCell"/>
</dbReference>
<name>A0A8H7S2S9_9FUNG</name>
<dbReference type="InterPro" id="IPR055220">
    <property type="entry name" value="SPRTN_ZBD"/>
</dbReference>
<evidence type="ECO:0000256" key="3">
    <source>
        <dbReference type="SAM" id="Coils"/>
    </source>
</evidence>
<dbReference type="GO" id="GO:0031593">
    <property type="term" value="F:polyubiquitin modification-dependent protein binding"/>
    <property type="evidence" value="ECO:0007669"/>
    <property type="project" value="TreeGrafter"/>
</dbReference>
<dbReference type="Pfam" id="PF22934">
    <property type="entry name" value="SPRTN_ZBD"/>
    <property type="match status" value="1"/>
</dbReference>
<dbReference type="OrthoDB" id="5236983at2759"/>
<dbReference type="GO" id="GO:0003697">
    <property type="term" value="F:single-stranded DNA binding"/>
    <property type="evidence" value="ECO:0007669"/>
    <property type="project" value="InterPro"/>
</dbReference>
<dbReference type="GO" id="GO:0006974">
    <property type="term" value="P:DNA damage response"/>
    <property type="evidence" value="ECO:0007669"/>
    <property type="project" value="InterPro"/>
</dbReference>
<sequence>MSQSSCSSTDEEEARELLIQEKKNQQKRQQRRKEKQPISKDQQDIELACYLQKQEQKSINDRLKADLEFARQLQQQLEQEENNHKNNNGASSSNSFAFYKKSPYEVLEGDLALARQLQLEEEQEYEKKQSSRKSHSPVTTPLTVTAIPDPNNELIDPTPDLHELFLAFDQHYFKGQLASVEVKWSKRMTLCAGICEYQRGGYVVIKLSEPLLKFRSREDMVNTLLHEMIHALLFIQMKISDHDGHGPEFLQHANRINNSAGTNITVYHNFHDEVEHYRTHVWICDGPCRERPPYYGKVSRSMNRPPQKADNWFHEHQITCGGTFTKIAEPEGFKDKKNKMNSKKRSISKITDFFKDWDEEVKIDEGGMTTTMMKKPKRS</sequence>
<dbReference type="AlphaFoldDB" id="A0A8H7S2S9"/>
<reference evidence="6 7" key="1">
    <citation type="submission" date="2020-12" db="EMBL/GenBank/DDBJ databases">
        <title>Metabolic potential, ecology and presence of endohyphal bacteria is reflected in genomic diversity of Mucoromycotina.</title>
        <authorList>
            <person name="Muszewska A."/>
            <person name="Okrasinska A."/>
            <person name="Steczkiewicz K."/>
            <person name="Drgas O."/>
            <person name="Orlowska M."/>
            <person name="Perlinska-Lenart U."/>
            <person name="Aleksandrzak-Piekarczyk T."/>
            <person name="Szatraj K."/>
            <person name="Zielenkiewicz U."/>
            <person name="Pilsyk S."/>
            <person name="Malc E."/>
            <person name="Mieczkowski P."/>
            <person name="Kruszewska J.S."/>
            <person name="Biernat P."/>
            <person name="Pawlowska J."/>
        </authorList>
    </citation>
    <scope>NUCLEOTIDE SEQUENCE [LARGE SCALE GENOMIC DNA]</scope>
    <source>
        <strain evidence="6 7">CBS 142.35</strain>
    </source>
</reference>
<feature type="domain" description="SprT-like" evidence="5">
    <location>
        <begin position="159"/>
        <end position="327"/>
    </location>
</feature>
<dbReference type="Pfam" id="PF10263">
    <property type="entry name" value="SprT-like"/>
    <property type="match status" value="1"/>
</dbReference>
<evidence type="ECO:0000313" key="7">
    <source>
        <dbReference type="Proteomes" id="UP000646827"/>
    </source>
</evidence>
<keyword evidence="2" id="KW-0539">Nucleus</keyword>
<dbReference type="PANTHER" id="PTHR21220">
    <property type="entry name" value="DNA-DEPENDENT METALLOPROTEASE SPRTN"/>
    <property type="match status" value="1"/>
</dbReference>
<feature type="compositionally biased region" description="Basic residues" evidence="4">
    <location>
        <begin position="25"/>
        <end position="34"/>
    </location>
</feature>
<dbReference type="EMBL" id="JAEPRB010000103">
    <property type="protein sequence ID" value="KAG2221644.1"/>
    <property type="molecule type" value="Genomic_DNA"/>
</dbReference>
<comment type="caution">
    <text evidence="6">The sequence shown here is derived from an EMBL/GenBank/DDBJ whole genome shotgun (WGS) entry which is preliminary data.</text>
</comment>
<feature type="region of interest" description="Disordered" evidence="4">
    <location>
        <begin position="1"/>
        <end position="43"/>
    </location>
</feature>
<proteinExistence type="predicted"/>
<evidence type="ECO:0000256" key="2">
    <source>
        <dbReference type="ARBA" id="ARBA00023242"/>
    </source>
</evidence>
<dbReference type="InterPro" id="IPR044245">
    <property type="entry name" value="Spartan"/>
</dbReference>
<dbReference type="PANTHER" id="PTHR21220:SF0">
    <property type="entry name" value="DNA-DEPENDENT METALLOPROTEASE SPRTN"/>
    <property type="match status" value="1"/>
</dbReference>
<evidence type="ECO:0000313" key="6">
    <source>
        <dbReference type="EMBL" id="KAG2221644.1"/>
    </source>
</evidence>
<evidence type="ECO:0000259" key="5">
    <source>
        <dbReference type="SMART" id="SM00731"/>
    </source>
</evidence>
<feature type="coiled-coil region" evidence="3">
    <location>
        <begin position="53"/>
        <end position="90"/>
    </location>
</feature>
<comment type="subcellular location">
    <subcellularLocation>
        <location evidence="1">Nucleus</location>
    </subcellularLocation>
</comment>
<dbReference type="SMART" id="SM00731">
    <property type="entry name" value="SprT"/>
    <property type="match status" value="1"/>
</dbReference>
<feature type="region of interest" description="Disordered" evidence="4">
    <location>
        <begin position="122"/>
        <end position="151"/>
    </location>
</feature>
<evidence type="ECO:0000256" key="4">
    <source>
        <dbReference type="SAM" id="MobiDB-lite"/>
    </source>
</evidence>
<organism evidence="6 7">
    <name type="scientific">Circinella minor</name>
    <dbReference type="NCBI Taxonomy" id="1195481"/>
    <lineage>
        <taxon>Eukaryota</taxon>
        <taxon>Fungi</taxon>
        <taxon>Fungi incertae sedis</taxon>
        <taxon>Mucoromycota</taxon>
        <taxon>Mucoromycotina</taxon>
        <taxon>Mucoromycetes</taxon>
        <taxon>Mucorales</taxon>
        <taxon>Lichtheimiaceae</taxon>
        <taxon>Circinella</taxon>
    </lineage>
</organism>
<accession>A0A8H7S2S9</accession>
<keyword evidence="3" id="KW-0175">Coiled coil</keyword>
<keyword evidence="7" id="KW-1185">Reference proteome</keyword>
<evidence type="ECO:0000256" key="1">
    <source>
        <dbReference type="ARBA" id="ARBA00004123"/>
    </source>
</evidence>
<dbReference type="InterPro" id="IPR006640">
    <property type="entry name" value="SprT-like_domain"/>
</dbReference>
<protein>
    <recommendedName>
        <fullName evidence="5">SprT-like domain-containing protein</fullName>
    </recommendedName>
</protein>
<dbReference type="Proteomes" id="UP000646827">
    <property type="component" value="Unassembled WGS sequence"/>
</dbReference>
<dbReference type="GO" id="GO:0004222">
    <property type="term" value="F:metalloendopeptidase activity"/>
    <property type="evidence" value="ECO:0007669"/>
    <property type="project" value="InterPro"/>
</dbReference>